<sequence length="116" mass="13212">MVTLIASVIWIILIDFSSDFSTIFSEPLLTDVVLNVVQIPQIPEYLASSLSRNTHLDRYHETYMLKIKYHMPFDSCPPGRIGSLRSEGKHALETLGSHGIWRNYSSSAWMPWESGI</sequence>
<evidence type="ECO:0000313" key="3">
    <source>
        <dbReference type="Proteomes" id="UP000235672"/>
    </source>
</evidence>
<organism evidence="2 3">
    <name type="scientific">Hyaloscypha hepaticicola</name>
    <dbReference type="NCBI Taxonomy" id="2082293"/>
    <lineage>
        <taxon>Eukaryota</taxon>
        <taxon>Fungi</taxon>
        <taxon>Dikarya</taxon>
        <taxon>Ascomycota</taxon>
        <taxon>Pezizomycotina</taxon>
        <taxon>Leotiomycetes</taxon>
        <taxon>Helotiales</taxon>
        <taxon>Hyaloscyphaceae</taxon>
        <taxon>Hyaloscypha</taxon>
    </lineage>
</organism>
<accession>A0A2J6Q8L2</accession>
<protein>
    <submittedName>
        <fullName evidence="2">Uncharacterized protein</fullName>
    </submittedName>
</protein>
<proteinExistence type="predicted"/>
<dbReference type="Proteomes" id="UP000235672">
    <property type="component" value="Unassembled WGS sequence"/>
</dbReference>
<evidence type="ECO:0000313" key="2">
    <source>
        <dbReference type="EMBL" id="PMD22626.1"/>
    </source>
</evidence>
<keyword evidence="1" id="KW-0732">Signal</keyword>
<evidence type="ECO:0000256" key="1">
    <source>
        <dbReference type="SAM" id="SignalP"/>
    </source>
</evidence>
<dbReference type="EMBL" id="KZ613477">
    <property type="protein sequence ID" value="PMD22626.1"/>
    <property type="molecule type" value="Genomic_DNA"/>
</dbReference>
<name>A0A2J6Q8L2_9HELO</name>
<dbReference type="AlphaFoldDB" id="A0A2J6Q8L2"/>
<gene>
    <name evidence="2" type="ORF">NA56DRAFT_92501</name>
</gene>
<keyword evidence="3" id="KW-1185">Reference proteome</keyword>
<feature type="chain" id="PRO_5014400233" evidence="1">
    <location>
        <begin position="26"/>
        <end position="116"/>
    </location>
</feature>
<reference evidence="2 3" key="1">
    <citation type="submission" date="2016-05" db="EMBL/GenBank/DDBJ databases">
        <title>A degradative enzymes factory behind the ericoid mycorrhizal symbiosis.</title>
        <authorList>
            <consortium name="DOE Joint Genome Institute"/>
            <person name="Martino E."/>
            <person name="Morin E."/>
            <person name="Grelet G."/>
            <person name="Kuo A."/>
            <person name="Kohler A."/>
            <person name="Daghino S."/>
            <person name="Barry K."/>
            <person name="Choi C."/>
            <person name="Cichocki N."/>
            <person name="Clum A."/>
            <person name="Copeland A."/>
            <person name="Hainaut M."/>
            <person name="Haridas S."/>
            <person name="Labutti K."/>
            <person name="Lindquist E."/>
            <person name="Lipzen A."/>
            <person name="Khouja H.-R."/>
            <person name="Murat C."/>
            <person name="Ohm R."/>
            <person name="Olson A."/>
            <person name="Spatafora J."/>
            <person name="Veneault-Fourrey C."/>
            <person name="Henrissat B."/>
            <person name="Grigoriev I."/>
            <person name="Martin F."/>
            <person name="Perotto S."/>
        </authorList>
    </citation>
    <scope>NUCLEOTIDE SEQUENCE [LARGE SCALE GENOMIC DNA]</scope>
    <source>
        <strain evidence="2 3">UAMH 7357</strain>
    </source>
</reference>
<feature type="signal peptide" evidence="1">
    <location>
        <begin position="1"/>
        <end position="25"/>
    </location>
</feature>